<comment type="caution">
    <text evidence="11">The sequence shown here is derived from an EMBL/GenBank/DDBJ whole genome shotgun (WGS) entry which is preliminary data.</text>
</comment>
<accession>A0ABT2A654</accession>
<dbReference type="Pfam" id="PF02927">
    <property type="entry name" value="CelD_N"/>
    <property type="match status" value="1"/>
</dbReference>
<dbReference type="Gene3D" id="1.50.10.10">
    <property type="match status" value="1"/>
</dbReference>
<evidence type="ECO:0000256" key="1">
    <source>
        <dbReference type="ARBA" id="ARBA00007072"/>
    </source>
</evidence>
<proteinExistence type="inferred from homology"/>
<dbReference type="InterPro" id="IPR001701">
    <property type="entry name" value="Glyco_hydro_9"/>
</dbReference>
<dbReference type="PROSITE" id="PS00698">
    <property type="entry name" value="GH9_3"/>
    <property type="match status" value="1"/>
</dbReference>
<dbReference type="InterPro" id="IPR008928">
    <property type="entry name" value="6-hairpin_glycosidase_sf"/>
</dbReference>
<keyword evidence="5 6" id="KW-0624">Polysaccharide degradation</keyword>
<comment type="catalytic activity">
    <reaction evidence="8">
        <text>Endohydrolysis of (1-&gt;4)-beta-D-glucosidic linkages in cellulose, lichenin and cereal beta-D-glucans.</text>
        <dbReference type="EC" id="3.2.1.4"/>
    </reaction>
</comment>
<dbReference type="GO" id="GO:0016787">
    <property type="term" value="F:hydrolase activity"/>
    <property type="evidence" value="ECO:0007669"/>
    <property type="project" value="UniProtKB-KW"/>
</dbReference>
<dbReference type="EMBL" id="JANUGX010000010">
    <property type="protein sequence ID" value="MCS0589642.1"/>
    <property type="molecule type" value="Genomic_DNA"/>
</dbReference>
<keyword evidence="8" id="KW-0732">Signal</keyword>
<feature type="active site" evidence="7">
    <location>
        <position position="571"/>
    </location>
</feature>
<dbReference type="CDD" id="cd02850">
    <property type="entry name" value="E_set_Cellulase_N"/>
    <property type="match status" value="1"/>
</dbReference>
<keyword evidence="12" id="KW-1185">Reference proteome</keyword>
<evidence type="ECO:0000256" key="7">
    <source>
        <dbReference type="PROSITE-ProRule" id="PRU10060"/>
    </source>
</evidence>
<evidence type="ECO:0000256" key="6">
    <source>
        <dbReference type="PROSITE-ProRule" id="PRU10059"/>
    </source>
</evidence>
<dbReference type="SUPFAM" id="SSF81296">
    <property type="entry name" value="E set domains"/>
    <property type="match status" value="1"/>
</dbReference>
<feature type="chain" id="PRO_5044954469" description="Endoglucanase" evidence="8">
    <location>
        <begin position="26"/>
        <end position="592"/>
    </location>
</feature>
<dbReference type="InterPro" id="IPR004197">
    <property type="entry name" value="Cellulase_Ig-like"/>
</dbReference>
<evidence type="ECO:0000313" key="12">
    <source>
        <dbReference type="Proteomes" id="UP001205560"/>
    </source>
</evidence>
<dbReference type="Pfam" id="PF00759">
    <property type="entry name" value="Glyco_hydro_9"/>
    <property type="match status" value="1"/>
</dbReference>
<name>A0ABT2A654_9BURK</name>
<comment type="similarity">
    <text evidence="1 6 8">Belongs to the glycosyl hydrolase 9 (cellulase E) family.</text>
</comment>
<feature type="signal peptide" evidence="8">
    <location>
        <begin position="1"/>
        <end position="25"/>
    </location>
</feature>
<evidence type="ECO:0000259" key="9">
    <source>
        <dbReference type="Pfam" id="PF00759"/>
    </source>
</evidence>
<dbReference type="InterPro" id="IPR033126">
    <property type="entry name" value="Glyco_hydro_9_Asp/Glu_AS"/>
</dbReference>
<evidence type="ECO:0000256" key="3">
    <source>
        <dbReference type="ARBA" id="ARBA00023277"/>
    </source>
</evidence>
<dbReference type="InterPro" id="IPR014756">
    <property type="entry name" value="Ig_E-set"/>
</dbReference>
<keyword evidence="8" id="KW-0136">Cellulose degradation</keyword>
<evidence type="ECO:0000313" key="11">
    <source>
        <dbReference type="EMBL" id="MCS0589642.1"/>
    </source>
</evidence>
<feature type="active site" evidence="7">
    <location>
        <position position="562"/>
    </location>
</feature>
<feature type="active site" evidence="6">
    <location>
        <position position="515"/>
    </location>
</feature>
<evidence type="ECO:0000256" key="5">
    <source>
        <dbReference type="ARBA" id="ARBA00023326"/>
    </source>
</evidence>
<evidence type="ECO:0000256" key="8">
    <source>
        <dbReference type="RuleBase" id="RU361166"/>
    </source>
</evidence>
<keyword evidence="2 6" id="KW-0378">Hydrolase</keyword>
<evidence type="ECO:0000256" key="2">
    <source>
        <dbReference type="ARBA" id="ARBA00022801"/>
    </source>
</evidence>
<sequence length="592" mass="62649">MPHPAYTSRLALLAACSLLAGGAGAAPLAIKLNQVGFLPAAQKLAVVPAPVPTMMPATAPARFSVIDAASGKPVFDGSLAPAASWNLSGERVRLADFSAVRTPGSYRIRVAGLPDSALFNVSLDVYRALDTAAIRSFTLNRAGIELTPAVAGAWARPLGHPDTEVIVHPSAASPGRPAGTVIASPKGWYDAGDYNKYIVNSGISTYTLLAAYEHFPAWFDRLALNLPEFGNGLPDILNEALWNLEWMASMQDPADGGVYHKLTNKVFDPFVMPDKATTPRYVVQKTTAATLDFAATMAAASRILAPFDSQQPGRSARYLAAAEAAWRWAEAHPKVLYEQPADILTGAYGDKTVSDEFAWAATELLIATGKDAYRARALAANGAKAAPAQTAPGWADVGMLGWISLAQQSLNRTGALPQDVDTGAARKRLLALADRLAARWKASPYRVGMVREDFVWGSNSAVLNQAMMLAVAYRIEPRPDYLNAAQSALDYVLGRNGPGASFVTGFGAVSPLHPHHRPSEADGVAAPVPGWLVGGPNPGQQDRAGCRAGAYPSALPALSWLDDVCSYASNEVAINWNAPLVYVAAALQSLSR</sequence>
<keyword evidence="3 6" id="KW-0119">Carbohydrate metabolism</keyword>
<dbReference type="SUPFAM" id="SSF48208">
    <property type="entry name" value="Six-hairpin glycosidases"/>
    <property type="match status" value="1"/>
</dbReference>
<organism evidence="11 12">
    <name type="scientific">Massilia norwichensis</name>
    <dbReference type="NCBI Taxonomy" id="1442366"/>
    <lineage>
        <taxon>Bacteria</taxon>
        <taxon>Pseudomonadati</taxon>
        <taxon>Pseudomonadota</taxon>
        <taxon>Betaproteobacteria</taxon>
        <taxon>Burkholderiales</taxon>
        <taxon>Oxalobacteraceae</taxon>
        <taxon>Telluria group</taxon>
        <taxon>Massilia</taxon>
    </lineage>
</organism>
<dbReference type="EC" id="3.2.1.4" evidence="8"/>
<dbReference type="RefSeq" id="WP_258845402.1">
    <property type="nucleotide sequence ID" value="NZ_JANUGX010000010.1"/>
</dbReference>
<protein>
    <recommendedName>
        <fullName evidence="8">Endoglucanase</fullName>
        <ecNumber evidence="8">3.2.1.4</ecNumber>
    </recommendedName>
</protein>
<dbReference type="Proteomes" id="UP001205560">
    <property type="component" value="Unassembled WGS sequence"/>
</dbReference>
<feature type="domain" description="Glycoside hydrolase family 9" evidence="9">
    <location>
        <begin position="126"/>
        <end position="583"/>
    </location>
</feature>
<evidence type="ECO:0000256" key="4">
    <source>
        <dbReference type="ARBA" id="ARBA00023295"/>
    </source>
</evidence>
<evidence type="ECO:0000259" key="10">
    <source>
        <dbReference type="Pfam" id="PF02927"/>
    </source>
</evidence>
<dbReference type="InterPro" id="IPR012341">
    <property type="entry name" value="6hp_glycosidase-like_sf"/>
</dbReference>
<keyword evidence="4 6" id="KW-0326">Glycosidase</keyword>
<dbReference type="InterPro" id="IPR018221">
    <property type="entry name" value="Glyco_hydro_9_His_AS"/>
</dbReference>
<dbReference type="PANTHER" id="PTHR22298">
    <property type="entry name" value="ENDO-1,4-BETA-GLUCANASE"/>
    <property type="match status" value="1"/>
</dbReference>
<dbReference type="PROSITE" id="PS00592">
    <property type="entry name" value="GH9_2"/>
    <property type="match status" value="1"/>
</dbReference>
<gene>
    <name evidence="11" type="ORF">NX782_10540</name>
</gene>
<dbReference type="Gene3D" id="2.60.40.10">
    <property type="entry name" value="Immunoglobulins"/>
    <property type="match status" value="1"/>
</dbReference>
<reference evidence="11 12" key="1">
    <citation type="submission" date="2022-08" db="EMBL/GenBank/DDBJ databases">
        <title>Reclassification of Massilia species as members of the genera Telluria, Duganella, Pseudoduganella, Mokoshia gen. nov. and Zemynaea gen. nov. using orthogonal and non-orthogonal genome-based approaches.</title>
        <authorList>
            <person name="Bowman J.P."/>
        </authorList>
    </citation>
    <scope>NUCLEOTIDE SEQUENCE [LARGE SCALE GENOMIC DNA]</scope>
    <source>
        <strain evidence="11 12">LMG 28164</strain>
    </source>
</reference>
<feature type="domain" description="Cellulase Ig-like" evidence="10">
    <location>
        <begin position="29"/>
        <end position="113"/>
    </location>
</feature>
<dbReference type="InterPro" id="IPR013783">
    <property type="entry name" value="Ig-like_fold"/>
</dbReference>